<name>A0A645FZA1_9ZZZZ</name>
<organism evidence="1">
    <name type="scientific">bioreactor metagenome</name>
    <dbReference type="NCBI Taxonomy" id="1076179"/>
    <lineage>
        <taxon>unclassified sequences</taxon>
        <taxon>metagenomes</taxon>
        <taxon>ecological metagenomes</taxon>
    </lineage>
</organism>
<dbReference type="AlphaFoldDB" id="A0A645FZA1"/>
<reference evidence="1" key="1">
    <citation type="submission" date="2019-08" db="EMBL/GenBank/DDBJ databases">
        <authorList>
            <person name="Kucharzyk K."/>
            <person name="Murdoch R.W."/>
            <person name="Higgins S."/>
            <person name="Loffler F."/>
        </authorList>
    </citation>
    <scope>NUCLEOTIDE SEQUENCE</scope>
</reference>
<evidence type="ECO:0000313" key="1">
    <source>
        <dbReference type="EMBL" id="MPN18970.1"/>
    </source>
</evidence>
<dbReference type="Pfam" id="PF14907">
    <property type="entry name" value="NTP_transf_5"/>
    <property type="match status" value="1"/>
</dbReference>
<comment type="caution">
    <text evidence="1">The sequence shown here is derived from an EMBL/GenBank/DDBJ whole genome shotgun (WGS) entry which is preliminary data.</text>
</comment>
<proteinExistence type="predicted"/>
<gene>
    <name evidence="1" type="ORF">SDC9_166336</name>
</gene>
<dbReference type="InterPro" id="IPR039498">
    <property type="entry name" value="NTP_transf_5"/>
</dbReference>
<protein>
    <submittedName>
        <fullName evidence="1">Uncharacterized protein</fullName>
    </submittedName>
</protein>
<accession>A0A645FZA1</accession>
<sequence length="208" mass="24675">MHRQSKHYDIKIDAFLGNAEKLLLRNKPVFALELHDLLIHLCVHLDKHFRGGHVQFTSFNDIVNLLEKFRNEIDWTLLAQRSAYHACEQTVFKFLVLIHKFYNAALPKAILSKYGALLSKDDEDLFIEYLNGVFVQQYHVDFHWQNIRRIKGLAGKMHYMLDLIFPPRKFMLQKYGIQQPAFFWLWYPYRYYVGLKGLCKLLAGRVAN</sequence>
<dbReference type="EMBL" id="VSSQ01066424">
    <property type="protein sequence ID" value="MPN18970.1"/>
    <property type="molecule type" value="Genomic_DNA"/>
</dbReference>